<dbReference type="Pfam" id="PF14279">
    <property type="entry name" value="HNH_5"/>
    <property type="match status" value="1"/>
</dbReference>
<name>X1JWM2_9ZZZZ</name>
<dbReference type="Gene3D" id="1.10.30.50">
    <property type="match status" value="1"/>
</dbReference>
<evidence type="ECO:0000313" key="2">
    <source>
        <dbReference type="EMBL" id="GAH98497.1"/>
    </source>
</evidence>
<dbReference type="InterPro" id="IPR003615">
    <property type="entry name" value="HNH_nuc"/>
</dbReference>
<dbReference type="PANTHER" id="PTHR33877:SF2">
    <property type="entry name" value="OS07G0170200 PROTEIN"/>
    <property type="match status" value="1"/>
</dbReference>
<comment type="caution">
    <text evidence="2">The sequence shown here is derived from an EMBL/GenBank/DDBJ whole genome shotgun (WGS) entry which is preliminary data.</text>
</comment>
<dbReference type="AlphaFoldDB" id="X1JWM2"/>
<dbReference type="GO" id="GO:0003824">
    <property type="term" value="F:catalytic activity"/>
    <property type="evidence" value="ECO:0007669"/>
    <property type="project" value="InterPro"/>
</dbReference>
<dbReference type="CDD" id="cd00085">
    <property type="entry name" value="HNHc"/>
    <property type="match status" value="1"/>
</dbReference>
<dbReference type="Pfam" id="PF02784">
    <property type="entry name" value="Orn_Arg_deC_N"/>
    <property type="match status" value="1"/>
</dbReference>
<dbReference type="SUPFAM" id="SSF51419">
    <property type="entry name" value="PLP-binding barrel"/>
    <property type="match status" value="1"/>
</dbReference>
<proteinExistence type="predicted"/>
<dbReference type="EMBL" id="BARV01003004">
    <property type="protein sequence ID" value="GAH98497.1"/>
    <property type="molecule type" value="Genomic_DNA"/>
</dbReference>
<dbReference type="InterPro" id="IPR029471">
    <property type="entry name" value="HNH_5"/>
</dbReference>
<gene>
    <name evidence="2" type="ORF">S06H3_07415</name>
</gene>
<evidence type="ECO:0000259" key="1">
    <source>
        <dbReference type="SMART" id="SM00507"/>
    </source>
</evidence>
<dbReference type="Gene3D" id="3.20.20.10">
    <property type="entry name" value="Alanine racemase"/>
    <property type="match status" value="1"/>
</dbReference>
<dbReference type="InterPro" id="IPR029066">
    <property type="entry name" value="PLP-binding_barrel"/>
</dbReference>
<organism evidence="2">
    <name type="scientific">marine sediment metagenome</name>
    <dbReference type="NCBI Taxonomy" id="412755"/>
    <lineage>
        <taxon>unclassified sequences</taxon>
        <taxon>metagenomes</taxon>
        <taxon>ecological metagenomes</taxon>
    </lineage>
</organism>
<dbReference type="PANTHER" id="PTHR33877">
    <property type="entry name" value="SLL1193 PROTEIN"/>
    <property type="match status" value="1"/>
</dbReference>
<accession>X1JWM2</accession>
<feature type="domain" description="HNH nuclease" evidence="1">
    <location>
        <begin position="178"/>
        <end position="229"/>
    </location>
</feature>
<sequence length="275" mass="31648">MLIGGCDTLELAAEFGTPLYVFDEFSLRSRCAEFKQEFARRYADTTVIYACKAFINKALALVFREEGLGLDVVSGGELGIAQSIGFPLARVYFHGNNKSAEEIKLALEWHVGRIVVDNFHEPLNVCRVRRAVVLLYYGKAEMLENGTGFIHSASYTFPVPSVIRLAYMIKRPRPQRKLTRLEVFHRDQYTCQYCGKQTHQLTLDHVIPRYRGGEHVWENVVSACIPCNRRKAGKTPNEAGMRLLRQPMLPRGDRFFYIHHNYLQAQSQWQKYLPQ</sequence>
<protein>
    <recommendedName>
        <fullName evidence="1">HNH nuclease domain-containing protein</fullName>
    </recommendedName>
</protein>
<dbReference type="InterPro" id="IPR022644">
    <property type="entry name" value="De-COase2_N"/>
</dbReference>
<reference evidence="2" key="1">
    <citation type="journal article" date="2014" name="Front. Microbiol.">
        <title>High frequency of phylogenetically diverse reductive dehalogenase-homologous genes in deep subseafloor sedimentary metagenomes.</title>
        <authorList>
            <person name="Kawai M."/>
            <person name="Futagami T."/>
            <person name="Toyoda A."/>
            <person name="Takaki Y."/>
            <person name="Nishi S."/>
            <person name="Hori S."/>
            <person name="Arai W."/>
            <person name="Tsubouchi T."/>
            <person name="Morono Y."/>
            <person name="Uchiyama I."/>
            <person name="Ito T."/>
            <person name="Fujiyama A."/>
            <person name="Inagaki F."/>
            <person name="Takami H."/>
        </authorList>
    </citation>
    <scope>NUCLEOTIDE SEQUENCE</scope>
    <source>
        <strain evidence="2">Expedition CK06-06</strain>
    </source>
</reference>
<dbReference type="InterPro" id="IPR052892">
    <property type="entry name" value="NA-targeting_endonuclease"/>
</dbReference>
<dbReference type="SMART" id="SM00507">
    <property type="entry name" value="HNHc"/>
    <property type="match status" value="1"/>
</dbReference>